<gene>
    <name evidence="2" type="ORF">CAMP_LOCUS847</name>
</gene>
<comment type="caution">
    <text evidence="2">The sequence shown here is derived from an EMBL/GenBank/DDBJ whole genome shotgun (WGS) entry which is preliminary data.</text>
</comment>
<evidence type="ECO:0000313" key="3">
    <source>
        <dbReference type="Proteomes" id="UP001152747"/>
    </source>
</evidence>
<dbReference type="SMART" id="SM00225">
    <property type="entry name" value="BTB"/>
    <property type="match status" value="1"/>
</dbReference>
<dbReference type="InterPro" id="IPR002083">
    <property type="entry name" value="MATH/TRAF_dom"/>
</dbReference>
<dbReference type="Pfam" id="PF00651">
    <property type="entry name" value="BTB"/>
    <property type="match status" value="1"/>
</dbReference>
<reference evidence="2" key="1">
    <citation type="submission" date="2022-11" db="EMBL/GenBank/DDBJ databases">
        <authorList>
            <person name="Kikuchi T."/>
        </authorList>
    </citation>
    <scope>NUCLEOTIDE SEQUENCE</scope>
    <source>
        <strain evidence="2">PS1010</strain>
    </source>
</reference>
<sequence>MEIPAKRSRIEAISTFPTNPILTSGIIRWKFENLAEWDGSMIYSDVLEIDQFKWKIGVQKKEVFRKEVWREENVVCLSVHLFFIPDDKNNKSWLLKINGTRRLLKQNDTSRQYSIDFAPKSCFTHDFLESYICPFKDWEFMRHEGFLINHSIIIENEMDIAYYDFSEKNSDLSNIKLYSSDRTKFYFNKEILCHYSKYFYNMFYVENCEKKKKVLHDIERTQLTHFLATCCPIPLEIREESYKFLMEMAEKFDVPSLHLKCEQYLIEHEKMDIIDKLVYVEKYGYEKLLKICANSFRSAEEVKNLGTVPKFKEISQISQLKILKSVLKFFHLDY</sequence>
<protein>
    <recommendedName>
        <fullName evidence="1">BTB domain-containing protein</fullName>
    </recommendedName>
</protein>
<keyword evidence="3" id="KW-1185">Reference proteome</keyword>
<accession>A0A9P1I530</accession>
<feature type="domain" description="BTB" evidence="1">
    <location>
        <begin position="173"/>
        <end position="227"/>
    </location>
</feature>
<dbReference type="PROSITE" id="PS50097">
    <property type="entry name" value="BTB"/>
    <property type="match status" value="1"/>
</dbReference>
<dbReference type="OrthoDB" id="6425912at2759"/>
<dbReference type="InterPro" id="IPR000210">
    <property type="entry name" value="BTB/POZ_dom"/>
</dbReference>
<dbReference type="InterPro" id="IPR011333">
    <property type="entry name" value="SKP1/BTB/POZ_sf"/>
</dbReference>
<organism evidence="2 3">
    <name type="scientific">Caenorhabditis angaria</name>
    <dbReference type="NCBI Taxonomy" id="860376"/>
    <lineage>
        <taxon>Eukaryota</taxon>
        <taxon>Metazoa</taxon>
        <taxon>Ecdysozoa</taxon>
        <taxon>Nematoda</taxon>
        <taxon>Chromadorea</taxon>
        <taxon>Rhabditida</taxon>
        <taxon>Rhabditina</taxon>
        <taxon>Rhabditomorpha</taxon>
        <taxon>Rhabditoidea</taxon>
        <taxon>Rhabditidae</taxon>
        <taxon>Peloderinae</taxon>
        <taxon>Caenorhabditis</taxon>
    </lineage>
</organism>
<dbReference type="PANTHER" id="PTHR22744:SF17">
    <property type="entry name" value="BTB DOMAIN-CONTAINING PROTEIN"/>
    <property type="match status" value="1"/>
</dbReference>
<name>A0A9P1I530_9PELO</name>
<dbReference type="PANTHER" id="PTHR22744">
    <property type="entry name" value="HELIX LOOP HELIX PROTEIN 21-RELATED"/>
    <property type="match status" value="1"/>
</dbReference>
<evidence type="ECO:0000313" key="2">
    <source>
        <dbReference type="EMBL" id="CAI5438210.1"/>
    </source>
</evidence>
<proteinExistence type="predicted"/>
<dbReference type="EMBL" id="CANHGI010000001">
    <property type="protein sequence ID" value="CAI5438210.1"/>
    <property type="molecule type" value="Genomic_DNA"/>
</dbReference>
<dbReference type="SUPFAM" id="SSF54695">
    <property type="entry name" value="POZ domain"/>
    <property type="match status" value="1"/>
</dbReference>
<dbReference type="Gene3D" id="3.30.710.10">
    <property type="entry name" value="Potassium Channel Kv1.1, Chain A"/>
    <property type="match status" value="1"/>
</dbReference>
<dbReference type="Proteomes" id="UP001152747">
    <property type="component" value="Unassembled WGS sequence"/>
</dbReference>
<evidence type="ECO:0000259" key="1">
    <source>
        <dbReference type="PROSITE" id="PS50097"/>
    </source>
</evidence>
<dbReference type="AlphaFoldDB" id="A0A9P1I530"/>
<dbReference type="CDD" id="cd00121">
    <property type="entry name" value="MATH"/>
    <property type="match status" value="1"/>
</dbReference>